<evidence type="ECO:0000256" key="4">
    <source>
        <dbReference type="ARBA" id="ARBA00022695"/>
    </source>
</evidence>
<dbReference type="PANTHER" id="PTHR20856">
    <property type="entry name" value="DNA-DIRECTED RNA POLYMERASE I SUBUNIT 2"/>
    <property type="match status" value="1"/>
</dbReference>
<evidence type="ECO:0000256" key="2">
    <source>
        <dbReference type="ARBA" id="ARBA00022478"/>
    </source>
</evidence>
<proteinExistence type="predicted"/>
<dbReference type="GO" id="GO:0006351">
    <property type="term" value="P:DNA-templated transcription"/>
    <property type="evidence" value="ECO:0007669"/>
    <property type="project" value="InterPro"/>
</dbReference>
<dbReference type="InterPro" id="IPR014724">
    <property type="entry name" value="RNA_pol_RPB2_OB-fold"/>
</dbReference>
<organism evidence="7">
    <name type="scientific">marine sediment metagenome</name>
    <dbReference type="NCBI Taxonomy" id="412755"/>
    <lineage>
        <taxon>unclassified sequences</taxon>
        <taxon>metagenomes</taxon>
        <taxon>ecological metagenomes</taxon>
    </lineage>
</organism>
<evidence type="ECO:0000259" key="6">
    <source>
        <dbReference type="Pfam" id="PF00562"/>
    </source>
</evidence>
<evidence type="ECO:0000256" key="5">
    <source>
        <dbReference type="ARBA" id="ARBA00023163"/>
    </source>
</evidence>
<keyword evidence="4" id="KW-0548">Nucleotidyltransferase</keyword>
<dbReference type="GO" id="GO:0003677">
    <property type="term" value="F:DNA binding"/>
    <property type="evidence" value="ECO:0007669"/>
    <property type="project" value="InterPro"/>
</dbReference>
<dbReference type="GO" id="GO:0000428">
    <property type="term" value="C:DNA-directed RNA polymerase complex"/>
    <property type="evidence" value="ECO:0007669"/>
    <property type="project" value="UniProtKB-KW"/>
</dbReference>
<dbReference type="EC" id="2.7.7.6" evidence="1"/>
<protein>
    <recommendedName>
        <fullName evidence="1">DNA-directed RNA polymerase</fullName>
        <ecNumber evidence="1">2.7.7.6</ecNumber>
    </recommendedName>
</protein>
<dbReference type="Gene3D" id="2.40.270.10">
    <property type="entry name" value="DNA-directed RNA polymerase, subunit 2, domain 6"/>
    <property type="match status" value="1"/>
</dbReference>
<evidence type="ECO:0000313" key="7">
    <source>
        <dbReference type="EMBL" id="GAI11194.1"/>
    </source>
</evidence>
<dbReference type="InterPro" id="IPR037033">
    <property type="entry name" value="DNA-dir_RNAP_su2_hyb_sf"/>
</dbReference>
<dbReference type="Pfam" id="PF00562">
    <property type="entry name" value="RNA_pol_Rpb2_6"/>
    <property type="match status" value="1"/>
</dbReference>
<keyword evidence="2" id="KW-0240">DNA-directed RNA polymerase</keyword>
<sequence>ADGYATKEGILALGKNVLVAFMPFLGFNFEDAIIVSERLLNDDTFTSIHILEFDCEVRETKLGPEEVTRDIPGISDFLLKDLDEHGIIRIGAHVGPDDILVGKITPKGETELTPEERLMRAVFAEKATNVRDTSARVEPGVEGIVIDRKILTRRTTDSLAVLVEEECKCKIQEEFSTLQNEALTVRNNLLKHALSGHVAASSIRTISPGFNQPTPGFQYH</sequence>
<gene>
    <name evidence="7" type="ORF">S06H3_22058</name>
</gene>
<comment type="caution">
    <text evidence="7">The sequence shown here is derived from an EMBL/GenBank/DDBJ whole genome shotgun (WGS) entry which is preliminary data.</text>
</comment>
<accession>X1MXT3</accession>
<evidence type="ECO:0000256" key="3">
    <source>
        <dbReference type="ARBA" id="ARBA00022679"/>
    </source>
</evidence>
<dbReference type="GO" id="GO:0032549">
    <property type="term" value="F:ribonucleoside binding"/>
    <property type="evidence" value="ECO:0007669"/>
    <property type="project" value="InterPro"/>
</dbReference>
<dbReference type="EMBL" id="BARV01011707">
    <property type="protein sequence ID" value="GAI11194.1"/>
    <property type="molecule type" value="Genomic_DNA"/>
</dbReference>
<reference evidence="7" key="1">
    <citation type="journal article" date="2014" name="Front. Microbiol.">
        <title>High frequency of phylogenetically diverse reductive dehalogenase-homologous genes in deep subseafloor sedimentary metagenomes.</title>
        <authorList>
            <person name="Kawai M."/>
            <person name="Futagami T."/>
            <person name="Toyoda A."/>
            <person name="Takaki Y."/>
            <person name="Nishi S."/>
            <person name="Hori S."/>
            <person name="Arai W."/>
            <person name="Tsubouchi T."/>
            <person name="Morono Y."/>
            <person name="Uchiyama I."/>
            <person name="Ito T."/>
            <person name="Fujiyama A."/>
            <person name="Inagaki F."/>
            <person name="Takami H."/>
        </authorList>
    </citation>
    <scope>NUCLEOTIDE SEQUENCE</scope>
    <source>
        <strain evidence="7">Expedition CK06-06</strain>
    </source>
</reference>
<feature type="domain" description="DNA-directed RNA polymerase subunit 2 hybrid-binding" evidence="6">
    <location>
        <begin position="8"/>
        <end position="157"/>
    </location>
</feature>
<dbReference type="AlphaFoldDB" id="X1MXT3"/>
<dbReference type="Gene3D" id="2.40.50.150">
    <property type="match status" value="1"/>
</dbReference>
<keyword evidence="3" id="KW-0808">Transferase</keyword>
<dbReference type="InterPro" id="IPR007120">
    <property type="entry name" value="DNA-dir_RNAP_su2_dom"/>
</dbReference>
<keyword evidence="5" id="KW-0804">Transcription</keyword>
<dbReference type="InterPro" id="IPR015712">
    <property type="entry name" value="DNA-dir_RNA_pol_su2"/>
</dbReference>
<name>X1MXT3_9ZZZZ</name>
<feature type="non-terminal residue" evidence="7">
    <location>
        <position position="1"/>
    </location>
</feature>
<evidence type="ECO:0000256" key="1">
    <source>
        <dbReference type="ARBA" id="ARBA00012418"/>
    </source>
</evidence>
<dbReference type="GO" id="GO:0003899">
    <property type="term" value="F:DNA-directed RNA polymerase activity"/>
    <property type="evidence" value="ECO:0007669"/>
    <property type="project" value="UniProtKB-EC"/>
</dbReference>
<dbReference type="SUPFAM" id="SSF64484">
    <property type="entry name" value="beta and beta-prime subunits of DNA dependent RNA-polymerase"/>
    <property type="match status" value="1"/>
</dbReference>